<organism evidence="1 2">
    <name type="scientific">Odynerus spinipes</name>
    <dbReference type="NCBI Taxonomy" id="1348599"/>
    <lineage>
        <taxon>Eukaryota</taxon>
        <taxon>Metazoa</taxon>
        <taxon>Ecdysozoa</taxon>
        <taxon>Arthropoda</taxon>
        <taxon>Hexapoda</taxon>
        <taxon>Insecta</taxon>
        <taxon>Pterygota</taxon>
        <taxon>Neoptera</taxon>
        <taxon>Endopterygota</taxon>
        <taxon>Hymenoptera</taxon>
        <taxon>Apocrita</taxon>
        <taxon>Aculeata</taxon>
        <taxon>Vespoidea</taxon>
        <taxon>Vespidae</taxon>
        <taxon>Eumeninae</taxon>
        <taxon>Odynerus</taxon>
    </lineage>
</organism>
<accession>A0AAD9VK29</accession>
<comment type="caution">
    <text evidence="1">The sequence shown here is derived from an EMBL/GenBank/DDBJ whole genome shotgun (WGS) entry which is preliminary data.</text>
</comment>
<evidence type="ECO:0000313" key="2">
    <source>
        <dbReference type="Proteomes" id="UP001258017"/>
    </source>
</evidence>
<dbReference type="Proteomes" id="UP001258017">
    <property type="component" value="Unassembled WGS sequence"/>
</dbReference>
<proteinExistence type="predicted"/>
<gene>
    <name evidence="1" type="ORF">KPH14_000717</name>
</gene>
<protein>
    <recommendedName>
        <fullName evidence="3">Endonuclease/exonuclease/phosphatase domain-containing protein</fullName>
    </recommendedName>
</protein>
<name>A0AAD9VK29_9HYME</name>
<reference evidence="1" key="2">
    <citation type="journal article" date="2023" name="Commun. Biol.">
        <title>Intrasexual cuticular hydrocarbon dimorphism in a wasp sheds light on hydrocarbon biosynthesis genes in Hymenoptera.</title>
        <authorList>
            <person name="Moris V.C."/>
            <person name="Podsiadlowski L."/>
            <person name="Martin S."/>
            <person name="Oeyen J.P."/>
            <person name="Donath A."/>
            <person name="Petersen M."/>
            <person name="Wilbrandt J."/>
            <person name="Misof B."/>
            <person name="Liedtke D."/>
            <person name="Thamm M."/>
            <person name="Scheiner R."/>
            <person name="Schmitt T."/>
            <person name="Niehuis O."/>
        </authorList>
    </citation>
    <scope>NUCLEOTIDE SEQUENCE</scope>
    <source>
        <strain evidence="1">GBR_01_08_01A</strain>
    </source>
</reference>
<evidence type="ECO:0000313" key="1">
    <source>
        <dbReference type="EMBL" id="KAK2577666.1"/>
    </source>
</evidence>
<dbReference type="EMBL" id="JAIFRP010003077">
    <property type="protein sequence ID" value="KAK2577666.1"/>
    <property type="molecule type" value="Genomic_DNA"/>
</dbReference>
<dbReference type="InterPro" id="IPR036691">
    <property type="entry name" value="Endo/exonu/phosph_ase_sf"/>
</dbReference>
<sequence length="158" mass="18320">RSNIDITLAGRSIAEDIVNWSVTSKCLTSDHNLILFDVIDSRLNSRQINRENTTCAGFNLKRADWDRFVEKLEIAFSNEFLENIKKLEPETAVRHINKDLQDVCSQTIPAMALLIIRYQQEVLWSVGRVPFVGMRKRRLNMLYLSVLCMKKKGMRVYA</sequence>
<feature type="non-terminal residue" evidence="1">
    <location>
        <position position="1"/>
    </location>
</feature>
<dbReference type="AlphaFoldDB" id="A0AAD9VK29"/>
<evidence type="ECO:0008006" key="3">
    <source>
        <dbReference type="Google" id="ProtNLM"/>
    </source>
</evidence>
<reference evidence="1" key="1">
    <citation type="submission" date="2021-08" db="EMBL/GenBank/DDBJ databases">
        <authorList>
            <person name="Misof B."/>
            <person name="Oliver O."/>
            <person name="Podsiadlowski L."/>
            <person name="Donath A."/>
            <person name="Peters R."/>
            <person name="Mayer C."/>
            <person name="Rust J."/>
            <person name="Gunkel S."/>
            <person name="Lesny P."/>
            <person name="Martin S."/>
            <person name="Oeyen J.P."/>
            <person name="Petersen M."/>
            <person name="Panagiotis P."/>
            <person name="Wilbrandt J."/>
            <person name="Tanja T."/>
        </authorList>
    </citation>
    <scope>NUCLEOTIDE SEQUENCE</scope>
    <source>
        <strain evidence="1">GBR_01_08_01A</strain>
        <tissue evidence="1">Thorax + abdomen</tissue>
    </source>
</reference>
<keyword evidence="2" id="KW-1185">Reference proteome</keyword>
<dbReference type="SUPFAM" id="SSF56219">
    <property type="entry name" value="DNase I-like"/>
    <property type="match status" value="1"/>
</dbReference>